<protein>
    <submittedName>
        <fullName evidence="2">Uncharacterized protein</fullName>
    </submittedName>
</protein>
<organism evidence="2 3">
    <name type="scientific">Athelia psychrophila</name>
    <dbReference type="NCBI Taxonomy" id="1759441"/>
    <lineage>
        <taxon>Eukaryota</taxon>
        <taxon>Fungi</taxon>
        <taxon>Dikarya</taxon>
        <taxon>Basidiomycota</taxon>
        <taxon>Agaricomycotina</taxon>
        <taxon>Agaricomycetes</taxon>
        <taxon>Agaricomycetidae</taxon>
        <taxon>Atheliales</taxon>
        <taxon>Atheliaceae</taxon>
        <taxon>Athelia</taxon>
    </lineage>
</organism>
<proteinExistence type="predicted"/>
<feature type="region of interest" description="Disordered" evidence="1">
    <location>
        <begin position="115"/>
        <end position="134"/>
    </location>
</feature>
<evidence type="ECO:0000313" key="2">
    <source>
        <dbReference type="EMBL" id="KZP27569.1"/>
    </source>
</evidence>
<accession>A0A166QUU8</accession>
<dbReference type="Proteomes" id="UP000076532">
    <property type="component" value="Unassembled WGS sequence"/>
</dbReference>
<dbReference type="AlphaFoldDB" id="A0A166QUU8"/>
<keyword evidence="3" id="KW-1185">Reference proteome</keyword>
<evidence type="ECO:0000313" key="3">
    <source>
        <dbReference type="Proteomes" id="UP000076532"/>
    </source>
</evidence>
<sequence length="232" mass="25284">MNSRYVSDLGLSDVTNRAAKRDEEVVTTYSHRQVTFPGTKLHQNRYGLYWFPSIDRGCRPPSDRLARVTSVRRSTHAVLDTGATRGNSYSPEAAPTFGLVDSPCSRGCLARARAPREAASADSDDTETRPSDCTRTLSSSACPVVILDGPSPNDQTCPVGLSRPLANVYTPHTLTTKDTPIVDTSDGGSGTTAATVVDNNRGLLSFDWYRYHVVEERSFAPDRGKRQSGKGW</sequence>
<gene>
    <name evidence="2" type="ORF">FIBSPDRAFT_886455</name>
</gene>
<evidence type="ECO:0000256" key="1">
    <source>
        <dbReference type="SAM" id="MobiDB-lite"/>
    </source>
</evidence>
<name>A0A166QUU8_9AGAM</name>
<dbReference type="EMBL" id="KV417508">
    <property type="protein sequence ID" value="KZP27569.1"/>
    <property type="molecule type" value="Genomic_DNA"/>
</dbReference>
<reference evidence="2 3" key="1">
    <citation type="journal article" date="2016" name="Mol. Biol. Evol.">
        <title>Comparative Genomics of Early-Diverging Mushroom-Forming Fungi Provides Insights into the Origins of Lignocellulose Decay Capabilities.</title>
        <authorList>
            <person name="Nagy L.G."/>
            <person name="Riley R."/>
            <person name="Tritt A."/>
            <person name="Adam C."/>
            <person name="Daum C."/>
            <person name="Floudas D."/>
            <person name="Sun H."/>
            <person name="Yadav J.S."/>
            <person name="Pangilinan J."/>
            <person name="Larsson K.H."/>
            <person name="Matsuura K."/>
            <person name="Barry K."/>
            <person name="Labutti K."/>
            <person name="Kuo R."/>
            <person name="Ohm R.A."/>
            <person name="Bhattacharya S.S."/>
            <person name="Shirouzu T."/>
            <person name="Yoshinaga Y."/>
            <person name="Martin F.M."/>
            <person name="Grigoriev I.V."/>
            <person name="Hibbett D.S."/>
        </authorList>
    </citation>
    <scope>NUCLEOTIDE SEQUENCE [LARGE SCALE GENOMIC DNA]</scope>
    <source>
        <strain evidence="2 3">CBS 109695</strain>
    </source>
</reference>